<name>A0A087CKK1_9BIFI</name>
<gene>
    <name evidence="8" type="ORF">BPSY_0271</name>
</gene>
<evidence type="ECO:0000256" key="1">
    <source>
        <dbReference type="ARBA" id="ARBA00004651"/>
    </source>
</evidence>
<dbReference type="InterPro" id="IPR020846">
    <property type="entry name" value="MFS_dom"/>
</dbReference>
<dbReference type="PANTHER" id="PTHR43124:SF3">
    <property type="entry name" value="CHLORAMPHENICOL EFFLUX PUMP RV0191"/>
    <property type="match status" value="1"/>
</dbReference>
<organism evidence="8 9">
    <name type="scientific">Bifidobacterium psychraerophilum</name>
    <dbReference type="NCBI Taxonomy" id="218140"/>
    <lineage>
        <taxon>Bacteria</taxon>
        <taxon>Bacillati</taxon>
        <taxon>Actinomycetota</taxon>
        <taxon>Actinomycetes</taxon>
        <taxon>Bifidobacteriales</taxon>
        <taxon>Bifidobacteriaceae</taxon>
        <taxon>Bifidobacterium</taxon>
    </lineage>
</organism>
<dbReference type="InterPro" id="IPR011701">
    <property type="entry name" value="MFS"/>
</dbReference>
<dbReference type="PANTHER" id="PTHR43124">
    <property type="entry name" value="PURINE EFFLUX PUMP PBUE"/>
    <property type="match status" value="1"/>
</dbReference>
<feature type="transmembrane region" description="Helical" evidence="6">
    <location>
        <begin position="354"/>
        <end position="372"/>
    </location>
</feature>
<feature type="transmembrane region" description="Helical" evidence="6">
    <location>
        <begin position="266"/>
        <end position="283"/>
    </location>
</feature>
<sequence length="377" mass="40288">MKRLNPLTFVVQFLIGTDTFLVAPLLPPADRTLREPRQPCGWMISAYAIGYCVTALFSGPMSDRFDRKHVLCIGMLGFSLATTACGIAWSFPSMIALRFLAGVMAAIGSPQVWAAIPQLVPKNYVVKAMAAPTLGLTVAQIAGVPIGSFLATRSTSDPFYAVGTVSLLATIALSIWFPSVKPTGEHSHLSQQYMTLLHTRHALPRFAAYLVFQTGNFAVMSFIATWLSKDFQLNTQGIGMVMIALGAGNTLGALIGPRIVGHIGQWPVLFLSMGGYVIAYLLLPLGTVLAIPVMILTCTYFIGGVLFPVFMNLLQSLTTTARGTVSALANVLMYLGSTIAGIIGGPLLSTLPGFWSISILATITTIGSALLWKHSTQ</sequence>
<feature type="transmembrane region" description="Helical" evidence="6">
    <location>
        <begin position="70"/>
        <end position="89"/>
    </location>
</feature>
<evidence type="ECO:0000313" key="9">
    <source>
        <dbReference type="Proteomes" id="UP000029050"/>
    </source>
</evidence>
<feature type="transmembrane region" description="Helical" evidence="6">
    <location>
        <begin position="325"/>
        <end position="348"/>
    </location>
</feature>
<dbReference type="InterPro" id="IPR050189">
    <property type="entry name" value="MFS_Efflux_Transporters"/>
</dbReference>
<dbReference type="Pfam" id="PF07690">
    <property type="entry name" value="MFS_1"/>
    <property type="match status" value="1"/>
</dbReference>
<accession>A0A087CKK1</accession>
<dbReference type="OrthoDB" id="9814237at2"/>
<feature type="domain" description="Major facilitator superfamily (MFS) profile" evidence="7">
    <location>
        <begin position="4"/>
        <end position="376"/>
    </location>
</feature>
<dbReference type="Proteomes" id="UP000029050">
    <property type="component" value="Unassembled WGS sequence"/>
</dbReference>
<keyword evidence="3 6" id="KW-0812">Transmembrane</keyword>
<dbReference type="CDD" id="cd17324">
    <property type="entry name" value="MFS_NepI_like"/>
    <property type="match status" value="1"/>
</dbReference>
<feature type="transmembrane region" description="Helical" evidence="6">
    <location>
        <begin position="128"/>
        <end position="152"/>
    </location>
</feature>
<dbReference type="GO" id="GO:0022857">
    <property type="term" value="F:transmembrane transporter activity"/>
    <property type="evidence" value="ECO:0007669"/>
    <property type="project" value="InterPro"/>
</dbReference>
<protein>
    <submittedName>
        <fullName evidence="8">Major Facilitator Superfamily protein</fullName>
    </submittedName>
</protein>
<dbReference type="PROSITE" id="PS50850">
    <property type="entry name" value="MFS"/>
    <property type="match status" value="1"/>
</dbReference>
<dbReference type="SUPFAM" id="SSF103473">
    <property type="entry name" value="MFS general substrate transporter"/>
    <property type="match status" value="1"/>
</dbReference>
<keyword evidence="4 6" id="KW-1133">Transmembrane helix</keyword>
<feature type="transmembrane region" description="Helical" evidence="6">
    <location>
        <begin position="206"/>
        <end position="227"/>
    </location>
</feature>
<evidence type="ECO:0000256" key="2">
    <source>
        <dbReference type="ARBA" id="ARBA00022475"/>
    </source>
</evidence>
<keyword evidence="9" id="KW-1185">Reference proteome</keyword>
<proteinExistence type="predicted"/>
<evidence type="ECO:0000313" key="8">
    <source>
        <dbReference type="EMBL" id="KFI83801.1"/>
    </source>
</evidence>
<feature type="transmembrane region" description="Helical" evidence="6">
    <location>
        <begin position="158"/>
        <end position="177"/>
    </location>
</feature>
<dbReference type="EMBL" id="JGZI01000005">
    <property type="protein sequence ID" value="KFI83801.1"/>
    <property type="molecule type" value="Genomic_DNA"/>
</dbReference>
<evidence type="ECO:0000256" key="4">
    <source>
        <dbReference type="ARBA" id="ARBA00022989"/>
    </source>
</evidence>
<feature type="transmembrane region" description="Helical" evidence="6">
    <location>
        <begin position="289"/>
        <end position="313"/>
    </location>
</feature>
<evidence type="ECO:0000256" key="5">
    <source>
        <dbReference type="ARBA" id="ARBA00023136"/>
    </source>
</evidence>
<dbReference type="RefSeq" id="WP_034886573.1">
    <property type="nucleotide sequence ID" value="NZ_JGZI01000005.1"/>
</dbReference>
<dbReference type="InterPro" id="IPR036259">
    <property type="entry name" value="MFS_trans_sf"/>
</dbReference>
<feature type="transmembrane region" description="Helical" evidence="6">
    <location>
        <begin position="233"/>
        <end position="254"/>
    </location>
</feature>
<feature type="transmembrane region" description="Helical" evidence="6">
    <location>
        <begin position="7"/>
        <end position="26"/>
    </location>
</feature>
<dbReference type="Gene3D" id="1.20.1250.20">
    <property type="entry name" value="MFS general substrate transporter like domains"/>
    <property type="match status" value="1"/>
</dbReference>
<evidence type="ECO:0000256" key="3">
    <source>
        <dbReference type="ARBA" id="ARBA00022692"/>
    </source>
</evidence>
<dbReference type="AlphaFoldDB" id="A0A087CKK1"/>
<feature type="transmembrane region" description="Helical" evidence="6">
    <location>
        <begin position="95"/>
        <end position="116"/>
    </location>
</feature>
<keyword evidence="2" id="KW-1003">Cell membrane</keyword>
<feature type="transmembrane region" description="Helical" evidence="6">
    <location>
        <begin position="41"/>
        <end position="58"/>
    </location>
</feature>
<keyword evidence="5 6" id="KW-0472">Membrane</keyword>
<evidence type="ECO:0000256" key="6">
    <source>
        <dbReference type="SAM" id="Phobius"/>
    </source>
</evidence>
<evidence type="ECO:0000259" key="7">
    <source>
        <dbReference type="PROSITE" id="PS50850"/>
    </source>
</evidence>
<dbReference type="GO" id="GO:0005886">
    <property type="term" value="C:plasma membrane"/>
    <property type="evidence" value="ECO:0007669"/>
    <property type="project" value="UniProtKB-SubCell"/>
</dbReference>
<comment type="caution">
    <text evidence="8">The sequence shown here is derived from an EMBL/GenBank/DDBJ whole genome shotgun (WGS) entry which is preliminary data.</text>
</comment>
<dbReference type="STRING" id="218140.BPSY_0271"/>
<dbReference type="eggNOG" id="COG2814">
    <property type="taxonomic scope" value="Bacteria"/>
</dbReference>
<reference evidence="8 9" key="1">
    <citation type="submission" date="2014-03" db="EMBL/GenBank/DDBJ databases">
        <title>Genomics of Bifidobacteria.</title>
        <authorList>
            <person name="Ventura M."/>
            <person name="Milani C."/>
            <person name="Lugli G.A."/>
        </authorList>
    </citation>
    <scope>NUCLEOTIDE SEQUENCE [LARGE SCALE GENOMIC DNA]</scope>
    <source>
        <strain evidence="8 9">LMG 21775</strain>
    </source>
</reference>
<comment type="subcellular location">
    <subcellularLocation>
        <location evidence="1">Cell membrane</location>
        <topology evidence="1">Multi-pass membrane protein</topology>
    </subcellularLocation>
</comment>